<evidence type="ECO:0000256" key="1">
    <source>
        <dbReference type="SAM" id="MobiDB-lite"/>
    </source>
</evidence>
<proteinExistence type="predicted"/>
<dbReference type="Proteomes" id="UP001231189">
    <property type="component" value="Unassembled WGS sequence"/>
</dbReference>
<evidence type="ECO:0000313" key="2">
    <source>
        <dbReference type="EMBL" id="KAK1669173.1"/>
    </source>
</evidence>
<keyword evidence="3" id="KW-1185">Reference proteome</keyword>
<gene>
    <name evidence="2" type="ORF">QYE76_057332</name>
</gene>
<sequence>MMEAVALMEMASGHFPSGRCREFVPETEFRDGGGAPGVFLEFRQLVSRYVGDVSLVLGNPEKGGRTRGYGPSVLWALGFLNDAETYRSRARAKQHELEVQNDRMAEFQRQLDQQKREIQQQQREINELKGHREPDNTAGISQRRDERGRLGGPAYTDDEMPVPLDGIKEQTPCDLHEVFRKVSLRWRSAMSYRIWT</sequence>
<feature type="compositionally biased region" description="Basic and acidic residues" evidence="1">
    <location>
        <begin position="112"/>
        <end position="135"/>
    </location>
</feature>
<comment type="caution">
    <text evidence="2">The sequence shown here is derived from an EMBL/GenBank/DDBJ whole genome shotgun (WGS) entry which is preliminary data.</text>
</comment>
<feature type="region of interest" description="Disordered" evidence="1">
    <location>
        <begin position="112"/>
        <end position="162"/>
    </location>
</feature>
<dbReference type="EMBL" id="JAUUTY010000003">
    <property type="protein sequence ID" value="KAK1669173.1"/>
    <property type="molecule type" value="Genomic_DNA"/>
</dbReference>
<name>A0AAD8WQM3_LOLMU</name>
<organism evidence="2 3">
    <name type="scientific">Lolium multiflorum</name>
    <name type="common">Italian ryegrass</name>
    <name type="synonym">Lolium perenne subsp. multiflorum</name>
    <dbReference type="NCBI Taxonomy" id="4521"/>
    <lineage>
        <taxon>Eukaryota</taxon>
        <taxon>Viridiplantae</taxon>
        <taxon>Streptophyta</taxon>
        <taxon>Embryophyta</taxon>
        <taxon>Tracheophyta</taxon>
        <taxon>Spermatophyta</taxon>
        <taxon>Magnoliopsida</taxon>
        <taxon>Liliopsida</taxon>
        <taxon>Poales</taxon>
        <taxon>Poaceae</taxon>
        <taxon>BOP clade</taxon>
        <taxon>Pooideae</taxon>
        <taxon>Poodae</taxon>
        <taxon>Poeae</taxon>
        <taxon>Poeae Chloroplast Group 2 (Poeae type)</taxon>
        <taxon>Loliodinae</taxon>
        <taxon>Loliinae</taxon>
        <taxon>Lolium</taxon>
    </lineage>
</organism>
<accession>A0AAD8WQM3</accession>
<reference evidence="2" key="1">
    <citation type="submission" date="2023-07" db="EMBL/GenBank/DDBJ databases">
        <title>A chromosome-level genome assembly of Lolium multiflorum.</title>
        <authorList>
            <person name="Chen Y."/>
            <person name="Copetti D."/>
            <person name="Kolliker R."/>
            <person name="Studer B."/>
        </authorList>
    </citation>
    <scope>NUCLEOTIDE SEQUENCE</scope>
    <source>
        <strain evidence="2">02402/16</strain>
        <tissue evidence="2">Leaf</tissue>
    </source>
</reference>
<protein>
    <submittedName>
        <fullName evidence="2">Uncharacterized protein</fullName>
    </submittedName>
</protein>
<evidence type="ECO:0000313" key="3">
    <source>
        <dbReference type="Proteomes" id="UP001231189"/>
    </source>
</evidence>
<dbReference type="AlphaFoldDB" id="A0AAD8WQM3"/>